<keyword evidence="4" id="KW-1185">Reference proteome</keyword>
<dbReference type="Pfam" id="PF13668">
    <property type="entry name" value="Ferritin_2"/>
    <property type="match status" value="1"/>
</dbReference>
<evidence type="ECO:0000313" key="4">
    <source>
        <dbReference type="Proteomes" id="UP000053732"/>
    </source>
</evidence>
<sequence>MRFHIAILLGVAYLAFAAPFSNVSTHPLPDGMPNPSPSELETIELNSHGTLPNGPPPPGISEGGIINLKLIAFNELFEVAFFHQLITNITDKVSGYRFTDEEDYDFVLDGLQVILAQEELHALDANNALAHVGIDPIEPCQYTFPVQDFDSALVLATTFTDVVLGTLQDVVERFALGGDFALTREVASIIGQEGEQQGWFRVMQGKVPSELPFLTTSDLNFAFTAIQSFVVPGTCPNIDSIPLKTFAPLNVIIPPTAETRGIKLSFSVDDRDKIDRDTLWLTYINQQNKPIVEPLHVISKENHTITAKALFPYEAHQMNGLTIAAVTTSEGPFANAYSVANATVAGPGLFIIKDLIV</sequence>
<reference evidence="3 4" key="1">
    <citation type="journal article" date="2014" name="Nat. Commun.">
        <title>Multiple recent horizontal transfers of a large genomic region in cheese making fungi.</title>
        <authorList>
            <person name="Cheeseman K."/>
            <person name="Ropars J."/>
            <person name="Renault P."/>
            <person name="Dupont J."/>
            <person name="Gouzy J."/>
            <person name="Branca A."/>
            <person name="Abraham A.L."/>
            <person name="Ceppi M."/>
            <person name="Conseiller E."/>
            <person name="Debuchy R."/>
            <person name="Malagnac F."/>
            <person name="Goarin A."/>
            <person name="Silar P."/>
            <person name="Lacoste S."/>
            <person name="Sallet E."/>
            <person name="Bensimon A."/>
            <person name="Giraud T."/>
            <person name="Brygoo Y."/>
        </authorList>
    </citation>
    <scope>NUCLEOTIDE SEQUENCE [LARGE SCALE GENOMIC DNA]</scope>
    <source>
        <strain evidence="4">FM 013</strain>
    </source>
</reference>
<feature type="region of interest" description="Disordered" evidence="1">
    <location>
        <begin position="28"/>
        <end position="58"/>
    </location>
</feature>
<dbReference type="EMBL" id="HG793168">
    <property type="protein sequence ID" value="CRL29341.1"/>
    <property type="molecule type" value="Genomic_DNA"/>
</dbReference>
<dbReference type="Proteomes" id="UP000053732">
    <property type="component" value="Unassembled WGS sequence"/>
</dbReference>
<proteinExistence type="predicted"/>
<evidence type="ECO:0000256" key="1">
    <source>
        <dbReference type="SAM" id="MobiDB-lite"/>
    </source>
</evidence>
<feature type="chain" id="PRO_5005195956" evidence="2">
    <location>
        <begin position="18"/>
        <end position="357"/>
    </location>
</feature>
<organism evidence="3 4">
    <name type="scientific">Penicillium camemberti (strain FM 013)</name>
    <dbReference type="NCBI Taxonomy" id="1429867"/>
    <lineage>
        <taxon>Eukaryota</taxon>
        <taxon>Fungi</taxon>
        <taxon>Dikarya</taxon>
        <taxon>Ascomycota</taxon>
        <taxon>Pezizomycotina</taxon>
        <taxon>Eurotiomycetes</taxon>
        <taxon>Eurotiomycetidae</taxon>
        <taxon>Eurotiales</taxon>
        <taxon>Aspergillaceae</taxon>
        <taxon>Penicillium</taxon>
    </lineage>
</organism>
<dbReference type="AlphaFoldDB" id="A0A0G4PTC3"/>
<protein>
    <submittedName>
        <fullName evidence="3">Str. FM013</fullName>
    </submittedName>
</protein>
<evidence type="ECO:0000313" key="3">
    <source>
        <dbReference type="EMBL" id="CRL29341.1"/>
    </source>
</evidence>
<accession>A0A0G4PTC3</accession>
<name>A0A0G4PTC3_PENC3</name>
<feature type="signal peptide" evidence="2">
    <location>
        <begin position="1"/>
        <end position="17"/>
    </location>
</feature>
<gene>
    <name evidence="3" type="ORF">PCAMFM013_S035g000036</name>
</gene>
<keyword evidence="2" id="KW-0732">Signal</keyword>
<evidence type="ECO:0000256" key="2">
    <source>
        <dbReference type="SAM" id="SignalP"/>
    </source>
</evidence>